<reference evidence="3" key="1">
    <citation type="submission" date="2023-08" db="EMBL/GenBank/DDBJ databases">
        <title>Genomic characterization of the C. tuberculostearicum species complex, a ubiquitous member of the human skin microbiome.</title>
        <authorList>
            <person name="Ahmed N."/>
            <person name="Deming C."/>
            <person name="Conlan S."/>
            <person name="Segre J."/>
        </authorList>
    </citation>
    <scope>NUCLEOTIDE SEQUENCE</scope>
    <source>
        <strain evidence="3">CTNIH22</strain>
    </source>
</reference>
<evidence type="ECO:0000313" key="3">
    <source>
        <dbReference type="EMBL" id="MDV2419386.1"/>
    </source>
</evidence>
<evidence type="ECO:0000256" key="1">
    <source>
        <dbReference type="SAM" id="MobiDB-lite"/>
    </source>
</evidence>
<protein>
    <recommendedName>
        <fullName evidence="2">Replication-associated protein ORF2/G2P domain-containing protein</fullName>
    </recommendedName>
</protein>
<evidence type="ECO:0000313" key="4">
    <source>
        <dbReference type="Proteomes" id="UP001185706"/>
    </source>
</evidence>
<dbReference type="InterPro" id="IPR056906">
    <property type="entry name" value="ORF2/G2P_dom"/>
</dbReference>
<dbReference type="EMBL" id="JAVBIB010000008">
    <property type="protein sequence ID" value="MDV2419386.1"/>
    <property type="molecule type" value="Genomic_DNA"/>
</dbReference>
<dbReference type="Pfam" id="PF23343">
    <property type="entry name" value="REP_ORF2-G2P"/>
    <property type="match status" value="1"/>
</dbReference>
<organism evidence="3 4">
    <name type="scientific">Corynebacterium tuberculostearicum</name>
    <dbReference type="NCBI Taxonomy" id="38304"/>
    <lineage>
        <taxon>Bacteria</taxon>
        <taxon>Bacillati</taxon>
        <taxon>Actinomycetota</taxon>
        <taxon>Actinomycetes</taxon>
        <taxon>Mycobacteriales</taxon>
        <taxon>Corynebacteriaceae</taxon>
        <taxon>Corynebacterium</taxon>
    </lineage>
</organism>
<gene>
    <name evidence="3" type="ORF">RAE03_06275</name>
</gene>
<accession>A0AAE4NMB6</accession>
<dbReference type="Proteomes" id="UP001185706">
    <property type="component" value="Unassembled WGS sequence"/>
</dbReference>
<comment type="caution">
    <text evidence="3">The sequence shown here is derived from an EMBL/GenBank/DDBJ whole genome shotgun (WGS) entry which is preliminary data.</text>
</comment>
<dbReference type="RefSeq" id="WP_316993438.1">
    <property type="nucleotide sequence ID" value="NZ_JAVBIB010000008.1"/>
</dbReference>
<sequence length="381" mass="42731">MIRLTAPNLARRESALNRRLDRPAIPSEGESEDGRRGEIRGWSRKSRARMVSTLAELDWAPLLSAGAGLPAMVTLTYPGDWEAVAGDGEQVKGHFQTFLKRFERAWGEQIVGVWKLEFQRRGAAHFHILMCPPTGRAGAQRQAEHAEKIAAYEAGLRQARPRWRPAVGDGKIFRDWLSAVWADIVAHSDAEQRKRHELAGTAVDYAEGDRVRDPKRAAVYFGKHGAYSDKEYQNVVPKLWQESGRGPGRFWGVRGLKRARGVAMVSAGELQFLGRQLRKLGTRTRAWSPERGHYVRPAMRTVLRERRARSWRSPAGVTILRWRKRRTSVRVRRMTGPSGAGFLLVNDGVAVARELARARDTCLKTGPAPVGMRGPVSSRLP</sequence>
<proteinExistence type="predicted"/>
<dbReference type="AlphaFoldDB" id="A0AAE4NMB6"/>
<evidence type="ECO:0000259" key="2">
    <source>
        <dbReference type="Pfam" id="PF23343"/>
    </source>
</evidence>
<feature type="domain" description="Replication-associated protein ORF2/G2P" evidence="2">
    <location>
        <begin position="71"/>
        <end position="137"/>
    </location>
</feature>
<feature type="region of interest" description="Disordered" evidence="1">
    <location>
        <begin position="15"/>
        <end position="38"/>
    </location>
</feature>
<name>A0AAE4NMB6_9CORY</name>